<name>A0AAU9FYW6_DROMD</name>
<accession>A0AAU9FYW6</accession>
<keyword evidence="6 10" id="KW-1133">Transmembrane helix</keyword>
<keyword evidence="13" id="KW-1185">Reference proteome</keyword>
<feature type="domain" description="J" evidence="11">
    <location>
        <begin position="113"/>
        <end position="175"/>
    </location>
</feature>
<feature type="transmembrane region" description="Helical" evidence="10">
    <location>
        <begin position="76"/>
        <end position="97"/>
    </location>
</feature>
<keyword evidence="4" id="KW-0256">Endoplasmic reticulum</keyword>
<sequence length="691" mass="79115">MADPSFYYDKDGSMFFFVWLAACTIAMVPLSYFGWPKAIQKNNANTGNGKKKNICRCGECIKKNTRLAKVHPLRPILMWLLRTGLVVAWILLGALAVRGPLNKIEPKVKNIFNPFSILNLEPDASKEEIRQSYHQLSMILHPDKVTGDHEAFILLTKAYAALTTDTGLKNYQLYGHPDGPEVATFAIALPAWLVAVEYRLWVLGLYAVVLIVALPLGVSYWWKSAVRYFGNVLVATIEQQFLLLCQTNQLGVRSALMLLSCSYEFNHEYNTDMMIRESDNLELRALFRHLKNFDPTTKEYPFCLKYVIKARTILHAHLSRLNLKPATLERDRQLIVRLCPHLIQALLQCLSQVARLRYCVHFPLQTSVEHFEGVMKLLPMIVQAVWEDKSPLLQLPHITEQHLNTMIRNGKNLALAINSMEHFARLPSRERRSLLRPLNDSEYANAMKVLGGMPLIDLSVHCEVLDDWKCHVVTAGATVTATITISRQDMQTLIDSNVEAFAGDMQRHNRRNGKGKKKRHTKARKQLSAVGDHCQDHAEKQDNDDDKEWERVQSKFKQKLPVLFPSKESHAVHCPMFPDSKQEYWWIYICDRLEHLIITRITHIMDLVNSKEIKLQFKAPLLPGVYTFMVCMRSDSYLGVDNHHEFKLQVEEPAPMQLNHTQYRGLNEDSSDADGDSGKTTDTENISDDNQ</sequence>
<dbReference type="CDD" id="cd06257">
    <property type="entry name" value="DnaJ"/>
    <property type="match status" value="1"/>
</dbReference>
<dbReference type="Gene3D" id="1.10.150.20">
    <property type="entry name" value="5' to 3' exonuclease, C-terminal subdomain"/>
    <property type="match status" value="1"/>
</dbReference>
<dbReference type="GO" id="GO:0031207">
    <property type="term" value="C:Sec62/Sec63 complex"/>
    <property type="evidence" value="ECO:0007669"/>
    <property type="project" value="TreeGrafter"/>
</dbReference>
<evidence type="ECO:0000256" key="7">
    <source>
        <dbReference type="ARBA" id="ARBA00023136"/>
    </source>
</evidence>
<evidence type="ECO:0000259" key="11">
    <source>
        <dbReference type="PROSITE" id="PS50076"/>
    </source>
</evidence>
<dbReference type="Gene3D" id="2.60.40.150">
    <property type="entry name" value="C2 domain"/>
    <property type="match status" value="1"/>
</dbReference>
<keyword evidence="2" id="KW-0813">Transport</keyword>
<dbReference type="SUPFAM" id="SSF81296">
    <property type="entry name" value="E set domains"/>
    <property type="match status" value="1"/>
</dbReference>
<gene>
    <name evidence="12" type="ORF">DMAD_01170</name>
</gene>
<feature type="compositionally biased region" description="Basic residues" evidence="9">
    <location>
        <begin position="508"/>
        <end position="525"/>
    </location>
</feature>
<evidence type="ECO:0000256" key="6">
    <source>
        <dbReference type="ARBA" id="ARBA00022989"/>
    </source>
</evidence>
<dbReference type="InterPro" id="IPR014756">
    <property type="entry name" value="Ig_E-set"/>
</dbReference>
<dbReference type="PANTHER" id="PTHR24075:SF0">
    <property type="entry name" value="TRANSLOCATION PROTEIN SEC63 HOMOLOG"/>
    <property type="match status" value="1"/>
</dbReference>
<reference evidence="12 13" key="1">
    <citation type="submission" date="2024-02" db="EMBL/GenBank/DDBJ databases">
        <title>A chromosome-level genome assembly of Drosophila madeirensis, a fruit fly species endemic to Madeira island.</title>
        <authorList>
            <person name="Tomihara K."/>
            <person name="Llopart A."/>
            <person name="Yamamoto D."/>
        </authorList>
    </citation>
    <scope>NUCLEOTIDE SEQUENCE [LARGE SCALE GENOMIC DNA]</scope>
    <source>
        <strain evidence="12 13">RF1</strain>
    </source>
</reference>
<keyword evidence="7 10" id="KW-0472">Membrane</keyword>
<dbReference type="GO" id="GO:0003723">
    <property type="term" value="F:RNA binding"/>
    <property type="evidence" value="ECO:0007669"/>
    <property type="project" value="TreeGrafter"/>
</dbReference>
<dbReference type="Gene3D" id="1.10.3380.10">
    <property type="entry name" value="Sec63 N-terminal domain-like domain"/>
    <property type="match status" value="1"/>
</dbReference>
<keyword evidence="3 10" id="KW-0812">Transmembrane</keyword>
<dbReference type="SUPFAM" id="SSF158702">
    <property type="entry name" value="Sec63 N-terminal domain-like"/>
    <property type="match status" value="1"/>
</dbReference>
<feature type="transmembrane region" description="Helical" evidence="10">
    <location>
        <begin position="12"/>
        <end position="35"/>
    </location>
</feature>
<evidence type="ECO:0000256" key="9">
    <source>
        <dbReference type="SAM" id="MobiDB-lite"/>
    </source>
</evidence>
<feature type="region of interest" description="Disordered" evidence="9">
    <location>
        <begin position="663"/>
        <end position="691"/>
    </location>
</feature>
<evidence type="ECO:0000256" key="10">
    <source>
        <dbReference type="SAM" id="Phobius"/>
    </source>
</evidence>
<organism evidence="12 13">
    <name type="scientific">Drosophila madeirensis</name>
    <name type="common">Fruit fly</name>
    <dbReference type="NCBI Taxonomy" id="30013"/>
    <lineage>
        <taxon>Eukaryota</taxon>
        <taxon>Metazoa</taxon>
        <taxon>Ecdysozoa</taxon>
        <taxon>Arthropoda</taxon>
        <taxon>Hexapoda</taxon>
        <taxon>Insecta</taxon>
        <taxon>Pterygota</taxon>
        <taxon>Neoptera</taxon>
        <taxon>Endopterygota</taxon>
        <taxon>Diptera</taxon>
        <taxon>Brachycera</taxon>
        <taxon>Muscomorpha</taxon>
        <taxon>Ephydroidea</taxon>
        <taxon>Drosophilidae</taxon>
        <taxon>Drosophila</taxon>
        <taxon>Sophophora</taxon>
    </lineage>
</organism>
<dbReference type="PROSITE" id="PS50076">
    <property type="entry name" value="DNAJ_2"/>
    <property type="match status" value="1"/>
</dbReference>
<dbReference type="Pfam" id="PF02889">
    <property type="entry name" value="Sec63"/>
    <property type="match status" value="1"/>
</dbReference>
<evidence type="ECO:0000256" key="2">
    <source>
        <dbReference type="ARBA" id="ARBA00022448"/>
    </source>
</evidence>
<evidence type="ECO:0000313" key="12">
    <source>
        <dbReference type="EMBL" id="BFG01412.1"/>
    </source>
</evidence>
<dbReference type="AlphaFoldDB" id="A0AAU9FYW6"/>
<evidence type="ECO:0000256" key="8">
    <source>
        <dbReference type="ARBA" id="ARBA00023186"/>
    </source>
</evidence>
<dbReference type="InterPro" id="IPR004179">
    <property type="entry name" value="Sec63-dom"/>
</dbReference>
<protein>
    <submittedName>
        <fullName evidence="12">Translocation protein SEC63 homolog</fullName>
    </submittedName>
</protein>
<evidence type="ECO:0000313" key="13">
    <source>
        <dbReference type="Proteomes" id="UP001500889"/>
    </source>
</evidence>
<dbReference type="EMBL" id="AP029266">
    <property type="protein sequence ID" value="BFG01412.1"/>
    <property type="molecule type" value="Genomic_DNA"/>
</dbReference>
<dbReference type="GO" id="GO:0006614">
    <property type="term" value="P:SRP-dependent cotranslational protein targeting to membrane"/>
    <property type="evidence" value="ECO:0007669"/>
    <property type="project" value="TreeGrafter"/>
</dbReference>
<dbReference type="SMART" id="SM00973">
    <property type="entry name" value="Sec63"/>
    <property type="match status" value="1"/>
</dbReference>
<dbReference type="SUPFAM" id="SSF46565">
    <property type="entry name" value="Chaperone J-domain"/>
    <property type="match status" value="1"/>
</dbReference>
<dbReference type="InterPro" id="IPR036869">
    <property type="entry name" value="J_dom_sf"/>
</dbReference>
<evidence type="ECO:0000256" key="1">
    <source>
        <dbReference type="ARBA" id="ARBA00004477"/>
    </source>
</evidence>
<keyword evidence="5" id="KW-0653">Protein transport</keyword>
<evidence type="ECO:0000256" key="3">
    <source>
        <dbReference type="ARBA" id="ARBA00022692"/>
    </source>
</evidence>
<dbReference type="PANTHER" id="PTHR24075">
    <property type="entry name" value="SEC63 DOMAIN-CONTAINING"/>
    <property type="match status" value="1"/>
</dbReference>
<proteinExistence type="predicted"/>
<feature type="transmembrane region" description="Helical" evidence="10">
    <location>
        <begin position="200"/>
        <end position="222"/>
    </location>
</feature>
<comment type="subcellular location">
    <subcellularLocation>
        <location evidence="1">Endoplasmic reticulum membrane</location>
        <topology evidence="1">Multi-pass membrane protein</topology>
    </subcellularLocation>
</comment>
<feature type="region of interest" description="Disordered" evidence="9">
    <location>
        <begin position="508"/>
        <end position="546"/>
    </location>
</feature>
<keyword evidence="8" id="KW-0143">Chaperone</keyword>
<dbReference type="Proteomes" id="UP001500889">
    <property type="component" value="Chromosome A"/>
</dbReference>
<dbReference type="InterPro" id="IPR035892">
    <property type="entry name" value="C2_domain_sf"/>
</dbReference>
<dbReference type="SMART" id="SM00271">
    <property type="entry name" value="DnaJ"/>
    <property type="match status" value="1"/>
</dbReference>
<dbReference type="Pfam" id="PF00226">
    <property type="entry name" value="DnaJ"/>
    <property type="match status" value="1"/>
</dbReference>
<evidence type="ECO:0000256" key="5">
    <source>
        <dbReference type="ARBA" id="ARBA00022927"/>
    </source>
</evidence>
<dbReference type="GO" id="GO:0006620">
    <property type="term" value="P:post-translational protein targeting to endoplasmic reticulum membrane"/>
    <property type="evidence" value="ECO:0007669"/>
    <property type="project" value="TreeGrafter"/>
</dbReference>
<dbReference type="GO" id="GO:0008320">
    <property type="term" value="F:protein transmembrane transporter activity"/>
    <property type="evidence" value="ECO:0007669"/>
    <property type="project" value="TreeGrafter"/>
</dbReference>
<evidence type="ECO:0000256" key="4">
    <source>
        <dbReference type="ARBA" id="ARBA00022824"/>
    </source>
</evidence>
<dbReference type="Gene3D" id="1.10.287.110">
    <property type="entry name" value="DnaJ domain"/>
    <property type="match status" value="1"/>
</dbReference>
<dbReference type="InterPro" id="IPR001623">
    <property type="entry name" value="DnaJ_domain"/>
</dbReference>